<dbReference type="PROSITE" id="PS00211">
    <property type="entry name" value="ABC_TRANSPORTER_1"/>
    <property type="match status" value="1"/>
</dbReference>
<dbReference type="AlphaFoldDB" id="A0A0R1V1L2"/>
<evidence type="ECO:0000313" key="7">
    <source>
        <dbReference type="EMBL" id="KRL97064.1"/>
    </source>
</evidence>
<dbReference type="GeneID" id="98308867"/>
<proteinExistence type="inferred from homology"/>
<evidence type="ECO:0000256" key="4">
    <source>
        <dbReference type="ARBA" id="ARBA00022840"/>
    </source>
</evidence>
<dbReference type="PATRIC" id="fig|1423801.4.peg.1646"/>
<comment type="caution">
    <text evidence="7">The sequence shown here is derived from an EMBL/GenBank/DDBJ whole genome shotgun (WGS) entry which is preliminary data.</text>
</comment>
<keyword evidence="3" id="KW-0547">Nucleotide-binding</keyword>
<evidence type="ECO:0000256" key="5">
    <source>
        <dbReference type="ARBA" id="ARBA00066388"/>
    </source>
</evidence>
<dbReference type="Proteomes" id="UP000051166">
    <property type="component" value="Unassembled WGS sequence"/>
</dbReference>
<dbReference type="GO" id="GO:0015418">
    <property type="term" value="F:ABC-type quaternary ammonium compound transporting activity"/>
    <property type="evidence" value="ECO:0007669"/>
    <property type="project" value="UniProtKB-EC"/>
</dbReference>
<comment type="similarity">
    <text evidence="1">Belongs to the ABC transporter superfamily.</text>
</comment>
<dbReference type="GO" id="GO:0016887">
    <property type="term" value="F:ATP hydrolysis activity"/>
    <property type="evidence" value="ECO:0007669"/>
    <property type="project" value="InterPro"/>
</dbReference>
<dbReference type="RefSeq" id="WP_056961374.1">
    <property type="nucleotide sequence ID" value="NZ_AZFQ01000053.1"/>
</dbReference>
<gene>
    <name evidence="7" type="ORF">FD50_GL001608</name>
</gene>
<dbReference type="InterPro" id="IPR003593">
    <property type="entry name" value="AAA+_ATPase"/>
</dbReference>
<reference evidence="7 8" key="1">
    <citation type="journal article" date="2015" name="Genome Announc.">
        <title>Expanding the biotechnology potential of lactobacilli through comparative genomics of 213 strains and associated genera.</title>
        <authorList>
            <person name="Sun Z."/>
            <person name="Harris H.M."/>
            <person name="McCann A."/>
            <person name="Guo C."/>
            <person name="Argimon S."/>
            <person name="Zhang W."/>
            <person name="Yang X."/>
            <person name="Jeffery I.B."/>
            <person name="Cooney J.C."/>
            <person name="Kagawa T.F."/>
            <person name="Liu W."/>
            <person name="Song Y."/>
            <person name="Salvetti E."/>
            <person name="Wrobel A."/>
            <person name="Rasinkangas P."/>
            <person name="Parkhill J."/>
            <person name="Rea M.C."/>
            <person name="O'Sullivan O."/>
            <person name="Ritari J."/>
            <person name="Douillard F.P."/>
            <person name="Paul Ross R."/>
            <person name="Yang R."/>
            <person name="Briner A.E."/>
            <person name="Felis G.E."/>
            <person name="de Vos W.M."/>
            <person name="Barrangou R."/>
            <person name="Klaenhammer T.R."/>
            <person name="Caufield P.W."/>
            <person name="Cui Y."/>
            <person name="Zhang H."/>
            <person name="O'Toole P.W."/>
        </authorList>
    </citation>
    <scope>NUCLEOTIDE SEQUENCE [LARGE SCALE GENOMIC DNA]</scope>
    <source>
        <strain evidence="7 8">DSM 16230</strain>
    </source>
</reference>
<dbReference type="STRING" id="1423801.FD50_GL001608"/>
<dbReference type="InterPro" id="IPR017871">
    <property type="entry name" value="ABC_transporter-like_CS"/>
</dbReference>
<evidence type="ECO:0000256" key="1">
    <source>
        <dbReference type="ARBA" id="ARBA00005417"/>
    </source>
</evidence>
<sequence length="332" mass="36845">MTKQGEIAIEFTHVQKKFSGKAVIKDLNLAVPANQIFVLVGPSGSGKTTILKMINALIQPNGGEITINGKKITEYRVQDLRWQMGYVLQQIALFPNMTVAQNIAVIPEMKKMPKKKIKERIETLLAQVDLPAAKYAERYPRELSGGEAQRVGIVRALAADPPLILMDEPFSALDPLSRTQLQKLVLRLQAQLHKTVVFVTHDMNEALKMGDAIAVVHHGKIQQVGTPREVQLHPATEYVARFFADTQKRDLLGATLAEIITTQAAQKIEATPAKPVAAQATILDVSGQLSMGKVIYTQDEHGNYWEITAATVLQFLTLEERKDQIDVRKEKV</sequence>
<protein>
    <recommendedName>
        <fullName evidence="5">ABC-type quaternary amine transporter</fullName>
        <ecNumber evidence="5">7.6.2.9</ecNumber>
    </recommendedName>
</protein>
<dbReference type="InterPro" id="IPR003439">
    <property type="entry name" value="ABC_transporter-like_ATP-bd"/>
</dbReference>
<evidence type="ECO:0000256" key="2">
    <source>
        <dbReference type="ARBA" id="ARBA00022448"/>
    </source>
</evidence>
<dbReference type="PANTHER" id="PTHR43117:SF4">
    <property type="entry name" value="OSMOPROTECTANT IMPORT ATP-BINDING PROTEIN OSMV"/>
    <property type="match status" value="1"/>
</dbReference>
<evidence type="ECO:0000259" key="6">
    <source>
        <dbReference type="PROSITE" id="PS50893"/>
    </source>
</evidence>
<keyword evidence="4 7" id="KW-0067">ATP-binding</keyword>
<dbReference type="FunFam" id="3.40.50.300:FF:000425">
    <property type="entry name" value="Probable ABC transporter, ATP-binding subunit"/>
    <property type="match status" value="1"/>
</dbReference>
<dbReference type="PANTHER" id="PTHR43117">
    <property type="entry name" value="OSMOPROTECTANT IMPORT ATP-BINDING PROTEIN OSMV"/>
    <property type="match status" value="1"/>
</dbReference>
<dbReference type="OrthoDB" id="9802264at2"/>
<keyword evidence="8" id="KW-1185">Reference proteome</keyword>
<dbReference type="InterPro" id="IPR027417">
    <property type="entry name" value="P-loop_NTPase"/>
</dbReference>
<dbReference type="SUPFAM" id="SSF52540">
    <property type="entry name" value="P-loop containing nucleoside triphosphate hydrolases"/>
    <property type="match status" value="1"/>
</dbReference>
<accession>A0A0R1V1L2</accession>
<dbReference type="EC" id="7.6.2.9" evidence="5"/>
<keyword evidence="2" id="KW-0813">Transport</keyword>
<feature type="domain" description="ABC transporter" evidence="6">
    <location>
        <begin position="9"/>
        <end position="243"/>
    </location>
</feature>
<name>A0A0R1V1L2_9LACO</name>
<dbReference type="PROSITE" id="PS50893">
    <property type="entry name" value="ABC_TRANSPORTER_2"/>
    <property type="match status" value="1"/>
</dbReference>
<dbReference type="SMART" id="SM00382">
    <property type="entry name" value="AAA"/>
    <property type="match status" value="1"/>
</dbReference>
<dbReference type="EMBL" id="AZFQ01000053">
    <property type="protein sequence ID" value="KRL97064.1"/>
    <property type="molecule type" value="Genomic_DNA"/>
</dbReference>
<dbReference type="GO" id="GO:0005524">
    <property type="term" value="F:ATP binding"/>
    <property type="evidence" value="ECO:0007669"/>
    <property type="project" value="UniProtKB-KW"/>
</dbReference>
<organism evidence="7 8">
    <name type="scientific">Liquorilactobacillus satsumensis DSM 16230 = JCM 12392</name>
    <dbReference type="NCBI Taxonomy" id="1423801"/>
    <lineage>
        <taxon>Bacteria</taxon>
        <taxon>Bacillati</taxon>
        <taxon>Bacillota</taxon>
        <taxon>Bacilli</taxon>
        <taxon>Lactobacillales</taxon>
        <taxon>Lactobacillaceae</taxon>
        <taxon>Liquorilactobacillus</taxon>
    </lineage>
</organism>
<dbReference type="Pfam" id="PF00005">
    <property type="entry name" value="ABC_tran"/>
    <property type="match status" value="1"/>
</dbReference>
<evidence type="ECO:0000313" key="8">
    <source>
        <dbReference type="Proteomes" id="UP000051166"/>
    </source>
</evidence>
<dbReference type="Gene3D" id="3.40.50.300">
    <property type="entry name" value="P-loop containing nucleotide triphosphate hydrolases"/>
    <property type="match status" value="1"/>
</dbReference>
<evidence type="ECO:0000256" key="3">
    <source>
        <dbReference type="ARBA" id="ARBA00022741"/>
    </source>
</evidence>